<reference evidence="2 3" key="1">
    <citation type="submission" date="2014-09" db="EMBL/GenBank/DDBJ databases">
        <title>Whole genome shotgun sequence of Escherichia vulneris NBRC 102420.</title>
        <authorList>
            <person name="Yoshida Y."/>
            <person name="Hosoyama A."/>
            <person name="Tsuchikane K."/>
            <person name="Ohji S."/>
            <person name="Ichikawa N."/>
            <person name="Kimura A."/>
            <person name="Yamazoe A."/>
            <person name="Ezaki T."/>
            <person name="Fujita N."/>
        </authorList>
    </citation>
    <scope>NUCLEOTIDE SEQUENCE [LARGE SCALE GENOMIC DNA]</scope>
    <source>
        <strain evidence="2 3">NBRC 102420</strain>
    </source>
</reference>
<evidence type="ECO:0000313" key="2">
    <source>
        <dbReference type="EMBL" id="GAL57976.1"/>
    </source>
</evidence>
<dbReference type="eggNOG" id="COG4757">
    <property type="taxonomic scope" value="Bacteria"/>
</dbReference>
<dbReference type="PANTHER" id="PTHR11614">
    <property type="entry name" value="PHOSPHOLIPASE-RELATED"/>
    <property type="match status" value="1"/>
</dbReference>
<sequence length="311" mass="34980">MNIVTILVKEGGVLASTLWERSEAKALVIIHPATAVSQDFYKGFAEYLYEMGFNVLTYDYRGTGHSTSGTLRNCHISMSDWIEQDVGCVTAWAKLRFPHLLMMAVGHSVGGHAILLSTATHSLHAGIIIASHAGVTSTIKQTGEKLRVWFLLRVLAPVLCRIFGYMPARRLGLGEDLPAPVMDQWGRWSAMPNYFYDDPNWDARRRAGVITLPLLVLGFDDDPWANPEAITRLMEPVENAQVERREIRHMDFGNQPIGHMGFFRSRYRETLWPEVGSWLMRQCLLEILVEGIVMPVSPEEKKPVDESKGSA</sequence>
<dbReference type="InterPro" id="IPR022742">
    <property type="entry name" value="Hydrolase_4"/>
</dbReference>
<keyword evidence="3" id="KW-1185">Reference proteome</keyword>
<dbReference type="Gene3D" id="3.40.50.1820">
    <property type="entry name" value="alpha/beta hydrolase"/>
    <property type="match status" value="1"/>
</dbReference>
<evidence type="ECO:0000259" key="1">
    <source>
        <dbReference type="Pfam" id="PF12146"/>
    </source>
</evidence>
<dbReference type="OrthoDB" id="9785076at2"/>
<organism evidence="2 3">
    <name type="scientific">Pseudescherichia vulneris NBRC 102420</name>
    <dbReference type="NCBI Taxonomy" id="1115515"/>
    <lineage>
        <taxon>Bacteria</taxon>
        <taxon>Pseudomonadati</taxon>
        <taxon>Pseudomonadota</taxon>
        <taxon>Gammaproteobacteria</taxon>
        <taxon>Enterobacterales</taxon>
        <taxon>Enterobacteriaceae</taxon>
        <taxon>Pseudescherichia</taxon>
    </lineage>
</organism>
<feature type="domain" description="Serine aminopeptidase S33" evidence="1">
    <location>
        <begin position="23"/>
        <end position="133"/>
    </location>
</feature>
<dbReference type="AlphaFoldDB" id="A0A090UZM9"/>
<comment type="caution">
    <text evidence="2">The sequence shown here is derived from an EMBL/GenBank/DDBJ whole genome shotgun (WGS) entry which is preliminary data.</text>
</comment>
<gene>
    <name evidence="2" type="ORF">EV102420_09_00080</name>
</gene>
<dbReference type="EMBL" id="BBMZ01000009">
    <property type="protein sequence ID" value="GAL57976.1"/>
    <property type="molecule type" value="Genomic_DNA"/>
</dbReference>
<dbReference type="InterPro" id="IPR017208">
    <property type="entry name" value="UCP037442_abhydr"/>
</dbReference>
<name>A0A090UZM9_PSEVU</name>
<dbReference type="SUPFAM" id="SSF53474">
    <property type="entry name" value="alpha/beta-Hydrolases"/>
    <property type="match status" value="1"/>
</dbReference>
<dbReference type="PIRSF" id="PIRSF037442">
    <property type="entry name" value="UCP037442_abhydr"/>
    <property type="match status" value="1"/>
</dbReference>
<proteinExistence type="predicted"/>
<dbReference type="Proteomes" id="UP000029462">
    <property type="component" value="Unassembled WGS sequence"/>
</dbReference>
<dbReference type="InterPro" id="IPR029058">
    <property type="entry name" value="AB_hydrolase_fold"/>
</dbReference>
<accession>A0A090UZM9</accession>
<evidence type="ECO:0000313" key="3">
    <source>
        <dbReference type="Proteomes" id="UP000029462"/>
    </source>
</evidence>
<dbReference type="Pfam" id="PF12146">
    <property type="entry name" value="Hydrolase_4"/>
    <property type="match status" value="1"/>
</dbReference>
<dbReference type="InterPro" id="IPR051044">
    <property type="entry name" value="MAG_DAG_Lipase"/>
</dbReference>
<protein>
    <recommendedName>
        <fullName evidence="1">Serine aminopeptidase S33 domain-containing protein</fullName>
    </recommendedName>
</protein>